<dbReference type="GO" id="GO:0031929">
    <property type="term" value="P:TOR signaling"/>
    <property type="evidence" value="ECO:0007669"/>
    <property type="project" value="TreeGrafter"/>
</dbReference>
<gene>
    <name evidence="2" type="ORF">VC83_05950</name>
</gene>
<accession>A0A177A7D3</accession>
<evidence type="ECO:0000313" key="2">
    <source>
        <dbReference type="EMBL" id="OAF57171.1"/>
    </source>
</evidence>
<proteinExistence type="inferred from homology"/>
<dbReference type="EMBL" id="KV441401">
    <property type="protein sequence ID" value="OAF57171.1"/>
    <property type="molecule type" value="Genomic_DNA"/>
</dbReference>
<dbReference type="eggNOG" id="KOG3224">
    <property type="taxonomic scope" value="Eukaryota"/>
</dbReference>
<sequence length="276" mass="31539">MSLNGPITESFPSPGNPKSATVSFSKHGWTISTRKLPISKSDAIDAMAEKLGIPVPEMIFGDNMVSVENAEKGWCLEFNSFDALDRVDKTDKTMLKVAYSREWSESREKTHETIKEVVKPFDWSYSTDYKGTVGGASPTPFTPETEPIPIELLKRPDPILHFEEVVLYESELDDNGISLYSIKLRIMPERMLILARNFMRLDNVLVRIRDTRVYIDFKSKKVTREYTAMEEKFDAVKEALLKTRFLDDVIVAMRDPNQMASYLKKVDHTLESVKLS</sequence>
<protein>
    <submittedName>
        <fullName evidence="2">Uncharacterized protein</fullName>
    </submittedName>
</protein>
<dbReference type="GO" id="GO:0005829">
    <property type="term" value="C:cytosol"/>
    <property type="evidence" value="ECO:0007669"/>
    <property type="project" value="TreeGrafter"/>
</dbReference>
<dbReference type="OrthoDB" id="10253878at2759"/>
<comment type="similarity">
    <text evidence="1">Belongs to the TIP41 family.</text>
</comment>
<dbReference type="VEuPathDB" id="FungiDB:GMDG_00571"/>
<evidence type="ECO:0000256" key="1">
    <source>
        <dbReference type="ARBA" id="ARBA00006658"/>
    </source>
</evidence>
<name>A0A177A7D3_9PEZI</name>
<dbReference type="AlphaFoldDB" id="A0A177A7D3"/>
<dbReference type="RefSeq" id="XP_024322462.1">
    <property type="nucleotide sequence ID" value="XM_024469557.1"/>
</dbReference>
<dbReference type="PANTHER" id="PTHR21021:SF16">
    <property type="entry name" value="TIP41-LIKE PROTEIN"/>
    <property type="match status" value="1"/>
</dbReference>
<dbReference type="Pfam" id="PF04176">
    <property type="entry name" value="TIP41"/>
    <property type="match status" value="1"/>
</dbReference>
<organism evidence="2">
    <name type="scientific">Pseudogymnoascus destructans</name>
    <dbReference type="NCBI Taxonomy" id="655981"/>
    <lineage>
        <taxon>Eukaryota</taxon>
        <taxon>Fungi</taxon>
        <taxon>Dikarya</taxon>
        <taxon>Ascomycota</taxon>
        <taxon>Pezizomycotina</taxon>
        <taxon>Leotiomycetes</taxon>
        <taxon>Thelebolales</taxon>
        <taxon>Thelebolaceae</taxon>
        <taxon>Pseudogymnoascus</taxon>
    </lineage>
</organism>
<reference evidence="2" key="1">
    <citation type="submission" date="2016-03" db="EMBL/GenBank/DDBJ databases">
        <title>Updated assembly of Pseudogymnoascus destructans, the fungus causing white-nose syndrome of bats.</title>
        <authorList>
            <person name="Palmer J.M."/>
            <person name="Drees K.P."/>
            <person name="Foster J.T."/>
            <person name="Lindner D.L."/>
        </authorList>
    </citation>
    <scope>NUCLEOTIDE SEQUENCE [LARGE SCALE GENOMIC DNA]</scope>
    <source>
        <strain evidence="2">20631-21</strain>
    </source>
</reference>
<dbReference type="GeneID" id="36289012"/>
<dbReference type="Proteomes" id="UP000077154">
    <property type="component" value="Unassembled WGS sequence"/>
</dbReference>
<dbReference type="PANTHER" id="PTHR21021">
    <property type="entry name" value="GAF/PUTATIVE CYTOSKELETAL PROTEIN"/>
    <property type="match status" value="1"/>
</dbReference>
<dbReference type="InterPro" id="IPR007303">
    <property type="entry name" value="TIP41-like"/>
</dbReference>
<dbReference type="InterPro" id="IPR051330">
    <property type="entry name" value="Phosphatase_reg/MetRdx"/>
</dbReference>